<dbReference type="Proteomes" id="UP001607303">
    <property type="component" value="Unassembled WGS sequence"/>
</dbReference>
<reference evidence="2 3" key="1">
    <citation type="journal article" date="2024" name="Ann. Entomol. Soc. Am.">
        <title>Genomic analyses of the southern and eastern yellowjacket wasps (Hymenoptera: Vespidae) reveal evolutionary signatures of social life.</title>
        <authorList>
            <person name="Catto M.A."/>
            <person name="Caine P.B."/>
            <person name="Orr S.E."/>
            <person name="Hunt B.G."/>
            <person name="Goodisman M.A.D."/>
        </authorList>
    </citation>
    <scope>NUCLEOTIDE SEQUENCE [LARGE SCALE GENOMIC DNA]</scope>
    <source>
        <strain evidence="2">232</strain>
        <tissue evidence="2">Head and thorax</tissue>
    </source>
</reference>
<proteinExistence type="predicted"/>
<name>A0ABD2AT32_VESMC</name>
<protein>
    <submittedName>
        <fullName evidence="2">Uncharacterized protein</fullName>
    </submittedName>
</protein>
<keyword evidence="3" id="KW-1185">Reference proteome</keyword>
<organism evidence="2 3">
    <name type="scientific">Vespula maculifrons</name>
    <name type="common">Eastern yellow jacket</name>
    <name type="synonym">Wasp</name>
    <dbReference type="NCBI Taxonomy" id="7453"/>
    <lineage>
        <taxon>Eukaryota</taxon>
        <taxon>Metazoa</taxon>
        <taxon>Ecdysozoa</taxon>
        <taxon>Arthropoda</taxon>
        <taxon>Hexapoda</taxon>
        <taxon>Insecta</taxon>
        <taxon>Pterygota</taxon>
        <taxon>Neoptera</taxon>
        <taxon>Endopterygota</taxon>
        <taxon>Hymenoptera</taxon>
        <taxon>Apocrita</taxon>
        <taxon>Aculeata</taxon>
        <taxon>Vespoidea</taxon>
        <taxon>Vespidae</taxon>
        <taxon>Vespinae</taxon>
        <taxon>Vespula</taxon>
    </lineage>
</organism>
<sequence>MDEARTRHGRGEAAFPGRSGVDTPASSTQLHKLSLKEPSKNKVEKESSEGAIRSLSYSTRFAIALLKVPAVASPRRLSSSRKFINSSTMALQPTSTIVRFYCMWSDPCYLKTCPNHDEKDLAGDPTLGWSLLSSNLFPIQSHFSDFKERSCCFANGKTSDAFDSNALKHDGLRYREDDYRINRRSNKIRQCQRRFVT</sequence>
<dbReference type="AlphaFoldDB" id="A0ABD2AT32"/>
<feature type="region of interest" description="Disordered" evidence="1">
    <location>
        <begin position="1"/>
        <end position="49"/>
    </location>
</feature>
<gene>
    <name evidence="2" type="ORF">V1477_019397</name>
</gene>
<accession>A0ABD2AT32</accession>
<evidence type="ECO:0000256" key="1">
    <source>
        <dbReference type="SAM" id="MobiDB-lite"/>
    </source>
</evidence>
<evidence type="ECO:0000313" key="3">
    <source>
        <dbReference type="Proteomes" id="UP001607303"/>
    </source>
</evidence>
<feature type="compositionally biased region" description="Basic and acidic residues" evidence="1">
    <location>
        <begin position="34"/>
        <end position="48"/>
    </location>
</feature>
<comment type="caution">
    <text evidence="2">The sequence shown here is derived from an EMBL/GenBank/DDBJ whole genome shotgun (WGS) entry which is preliminary data.</text>
</comment>
<evidence type="ECO:0000313" key="2">
    <source>
        <dbReference type="EMBL" id="KAL2723546.1"/>
    </source>
</evidence>
<dbReference type="EMBL" id="JAYRBN010000114">
    <property type="protein sequence ID" value="KAL2723546.1"/>
    <property type="molecule type" value="Genomic_DNA"/>
</dbReference>
<feature type="compositionally biased region" description="Basic and acidic residues" evidence="1">
    <location>
        <begin position="1"/>
        <end position="11"/>
    </location>
</feature>